<gene>
    <name evidence="1" type="ORF">FNU79_06780</name>
</gene>
<evidence type="ECO:0000313" key="2">
    <source>
        <dbReference type="Proteomes" id="UP000316092"/>
    </source>
</evidence>
<protein>
    <submittedName>
        <fullName evidence="1">Uncharacterized protein</fullName>
    </submittedName>
</protein>
<dbReference type="RefSeq" id="WP_143720132.1">
    <property type="nucleotide sequence ID" value="NZ_VKDB01000005.1"/>
</dbReference>
<organism evidence="1 2">
    <name type="scientific">Deinococcus detaillensis</name>
    <dbReference type="NCBI Taxonomy" id="2592048"/>
    <lineage>
        <taxon>Bacteria</taxon>
        <taxon>Thermotogati</taxon>
        <taxon>Deinococcota</taxon>
        <taxon>Deinococci</taxon>
        <taxon>Deinococcales</taxon>
        <taxon>Deinococcaceae</taxon>
        <taxon>Deinococcus</taxon>
    </lineage>
</organism>
<reference evidence="1 2" key="1">
    <citation type="submission" date="2019-07" db="EMBL/GenBank/DDBJ databases">
        <title>Deinococcus detaillus sp. nov., isolated from humus soil in Antarctica.</title>
        <authorList>
            <person name="Zhang K."/>
        </authorList>
    </citation>
    <scope>NUCLEOTIDE SEQUENCE [LARGE SCALE GENOMIC DNA]</scope>
    <source>
        <strain evidence="1 2">H1</strain>
    </source>
</reference>
<keyword evidence="2" id="KW-1185">Reference proteome</keyword>
<dbReference type="OrthoDB" id="64732at2"/>
<evidence type="ECO:0000313" key="1">
    <source>
        <dbReference type="EMBL" id="TSA86363.1"/>
    </source>
</evidence>
<proteinExistence type="predicted"/>
<name>A0A553V1L9_9DEIO</name>
<accession>A0A553V1L9</accession>
<dbReference type="AlphaFoldDB" id="A0A553V1L9"/>
<dbReference type="EMBL" id="VKDB01000005">
    <property type="protein sequence ID" value="TSA86363.1"/>
    <property type="molecule type" value="Genomic_DNA"/>
</dbReference>
<sequence length="221" mass="23237">MPRSPDLPPALQSLLDYFRPLALYSHGWAAGESLLSPSVNLLGANALYAADDLDEVTLSAASTWASEYGVPALRAVLGDRGEAGHLRVGTFGALPLPSAIQVEQTSRLHLPRWAAVLAEAHGQPEWATPISRHLAARLESSPDAVLLMAYAGSETVGALLWQAGAVHLWGTLDEAVDAPLLSAAAELSGGEVVVSLPDTSPLTVYGGQAVSFVHLDWPHDL</sequence>
<dbReference type="Proteomes" id="UP000316092">
    <property type="component" value="Unassembled WGS sequence"/>
</dbReference>
<comment type="caution">
    <text evidence="1">The sequence shown here is derived from an EMBL/GenBank/DDBJ whole genome shotgun (WGS) entry which is preliminary data.</text>
</comment>